<dbReference type="PANTHER" id="PTHR34861">
    <property type="match status" value="1"/>
</dbReference>
<evidence type="ECO:0000256" key="1">
    <source>
        <dbReference type="ARBA" id="ARBA00007865"/>
    </source>
</evidence>
<name>M7TA83_EUTLA</name>
<dbReference type="InterPro" id="IPR037175">
    <property type="entry name" value="KFase_sf"/>
</dbReference>
<sequence>MGRTAEDFAKSSHPSGVHHFSAKGIAGRAIFIDWYAWALKNGLSVDGMTNQSVEWAELVQVLEHQNMSPDDFRPGDILIIRFGYIAQYEEMDDSKRDKLNELYKTQKPENIGIRPSEEFLKFLWDKKIAAVGGDSRSFEVWPCQELEWHLHEWLLAGWGMTIGELFDLEALSRIRGVASPPNALAFF</sequence>
<dbReference type="AlphaFoldDB" id="M7TA83"/>
<evidence type="ECO:0000313" key="3">
    <source>
        <dbReference type="Proteomes" id="UP000012174"/>
    </source>
</evidence>
<dbReference type="HOGENOM" id="CLU_030671_5_0_1"/>
<dbReference type="OrthoDB" id="5396at2759"/>
<dbReference type="GO" id="GO:0019441">
    <property type="term" value="P:L-tryptophan catabolic process to kynurenine"/>
    <property type="evidence" value="ECO:0007669"/>
    <property type="project" value="InterPro"/>
</dbReference>
<dbReference type="OMA" id="WTHEFSA"/>
<dbReference type="GO" id="GO:0004061">
    <property type="term" value="F:arylformamidase activity"/>
    <property type="evidence" value="ECO:0007669"/>
    <property type="project" value="InterPro"/>
</dbReference>
<organism evidence="2 3">
    <name type="scientific">Eutypa lata (strain UCR-EL1)</name>
    <name type="common">Grapevine dieback disease fungus</name>
    <name type="synonym">Eutypa armeniacae</name>
    <dbReference type="NCBI Taxonomy" id="1287681"/>
    <lineage>
        <taxon>Eukaryota</taxon>
        <taxon>Fungi</taxon>
        <taxon>Dikarya</taxon>
        <taxon>Ascomycota</taxon>
        <taxon>Pezizomycotina</taxon>
        <taxon>Sordariomycetes</taxon>
        <taxon>Xylariomycetidae</taxon>
        <taxon>Xylariales</taxon>
        <taxon>Diatrypaceae</taxon>
        <taxon>Eutypa</taxon>
    </lineage>
</organism>
<comment type="similarity">
    <text evidence="1">Belongs to the Cyclase 1 superfamily.</text>
</comment>
<dbReference type="eggNOG" id="ENOG502QTM1">
    <property type="taxonomic scope" value="Eukaryota"/>
</dbReference>
<evidence type="ECO:0008006" key="4">
    <source>
        <dbReference type="Google" id="ProtNLM"/>
    </source>
</evidence>
<dbReference type="PANTHER" id="PTHR34861:SF11">
    <property type="entry name" value="CYCLASE"/>
    <property type="match status" value="1"/>
</dbReference>
<protein>
    <recommendedName>
        <fullName evidence="4">Cyclase protein</fullName>
    </recommendedName>
</protein>
<dbReference type="SUPFAM" id="SSF102198">
    <property type="entry name" value="Putative cyclase"/>
    <property type="match status" value="1"/>
</dbReference>
<dbReference type="Pfam" id="PF04199">
    <property type="entry name" value="Cyclase"/>
    <property type="match status" value="1"/>
</dbReference>
<proteinExistence type="inferred from homology"/>
<dbReference type="InterPro" id="IPR007325">
    <property type="entry name" value="KFase/CYL"/>
</dbReference>
<dbReference type="KEGG" id="ela:UCREL1_9490"/>
<evidence type="ECO:0000313" key="2">
    <source>
        <dbReference type="EMBL" id="EMR63560.1"/>
    </source>
</evidence>
<dbReference type="EMBL" id="KB707206">
    <property type="protein sequence ID" value="EMR63560.1"/>
    <property type="molecule type" value="Genomic_DNA"/>
</dbReference>
<dbReference type="Proteomes" id="UP000012174">
    <property type="component" value="Unassembled WGS sequence"/>
</dbReference>
<reference evidence="3" key="1">
    <citation type="journal article" date="2013" name="Genome Announc.">
        <title>Draft genome sequence of the grapevine dieback fungus Eutypa lata UCR-EL1.</title>
        <authorList>
            <person name="Blanco-Ulate B."/>
            <person name="Rolshausen P.E."/>
            <person name="Cantu D."/>
        </authorList>
    </citation>
    <scope>NUCLEOTIDE SEQUENCE [LARGE SCALE GENOMIC DNA]</scope>
    <source>
        <strain evidence="3">UCR-EL1</strain>
    </source>
</reference>
<accession>M7TA83</accession>
<gene>
    <name evidence="2" type="ORF">UCREL1_9490</name>
</gene>
<keyword evidence="3" id="KW-1185">Reference proteome</keyword>
<dbReference type="Gene3D" id="3.50.30.50">
    <property type="entry name" value="Putative cyclase"/>
    <property type="match status" value="1"/>
</dbReference>